<proteinExistence type="predicted"/>
<dbReference type="Proteomes" id="UP000476310">
    <property type="component" value="Unassembled WGS sequence"/>
</dbReference>
<protein>
    <recommendedName>
        <fullName evidence="3">MBL fold metallo-hydrolase</fullName>
    </recommendedName>
</protein>
<dbReference type="Gene3D" id="3.60.15.10">
    <property type="entry name" value="Ribonuclease Z/Hydroxyacylglutathione hydrolase-like"/>
    <property type="match status" value="1"/>
</dbReference>
<name>A0A6G4A9E8_9ACTN</name>
<dbReference type="RefSeq" id="WP_164424376.1">
    <property type="nucleotide sequence ID" value="NZ_JAAIKT010000004.1"/>
</dbReference>
<gene>
    <name evidence="1" type="ORF">G4H13_05540</name>
</gene>
<comment type="caution">
    <text evidence="1">The sequence shown here is derived from an EMBL/GenBank/DDBJ whole genome shotgun (WGS) entry which is preliminary data.</text>
</comment>
<dbReference type="AlphaFoldDB" id="A0A6G4A9E8"/>
<dbReference type="EMBL" id="JAAIKT010000004">
    <property type="protein sequence ID" value="NEW69892.1"/>
    <property type="molecule type" value="Genomic_DNA"/>
</dbReference>
<evidence type="ECO:0000313" key="1">
    <source>
        <dbReference type="EMBL" id="NEW69892.1"/>
    </source>
</evidence>
<evidence type="ECO:0008006" key="3">
    <source>
        <dbReference type="Google" id="ProtNLM"/>
    </source>
</evidence>
<reference evidence="1" key="1">
    <citation type="submission" date="2020-02" db="EMBL/GenBank/DDBJ databases">
        <title>A new Streptomyces sp. for controlling soil-borne diseases.</title>
        <authorList>
            <person name="Li X."/>
            <person name="Tian Y."/>
            <person name="Gao K."/>
        </authorList>
    </citation>
    <scope>NUCLEOTIDE SEQUENCE [LARGE SCALE GENOMIC DNA]</scope>
    <source>
        <strain evidence="1">0250</strain>
    </source>
</reference>
<dbReference type="InterPro" id="IPR036866">
    <property type="entry name" value="RibonucZ/Hydroxyglut_hydro"/>
</dbReference>
<evidence type="ECO:0000313" key="2">
    <source>
        <dbReference type="Proteomes" id="UP000476310"/>
    </source>
</evidence>
<organism evidence="1 2">
    <name type="scientific">Streptomyces rhizosphaericus</name>
    <dbReference type="NCBI Taxonomy" id="114699"/>
    <lineage>
        <taxon>Bacteria</taxon>
        <taxon>Bacillati</taxon>
        <taxon>Actinomycetota</taxon>
        <taxon>Actinomycetes</taxon>
        <taxon>Kitasatosporales</taxon>
        <taxon>Streptomycetaceae</taxon>
        <taxon>Streptomyces</taxon>
        <taxon>Streptomyces violaceusniger group</taxon>
    </lineage>
</organism>
<sequence length="346" mass="38363">MIRLTMLPGEDGDCLLLEYGNSGFVRRILVDGGRTDTYPLIKPKLAGLNGFIDVLVVTHVDQDHILGVLALLNDPERPVKFGDVWFNGFDHLLDTEGFGAQDGEKLTTTLIQQDIPWNAAFTGRSIEVGRPVTWFDDGSVVEILSPDRGQLEKLAPVWVKECTEHGLIPGRDPLMVPEVPGFERFGPVDVDALATSPFEPDTSKTNPTSIGLLFEFEGTRIILTGDADDRRLVSSILPRAMAHGGKLKVDAFKVPHHGSDHNISNKLLELVDCRQYLISTNGARHAHPDEIAMARILKHGSANKEIVFNYRDRAARWDVQNLKDRFDYTVTAPPEATTDGFVTLEF</sequence>
<dbReference type="PANTHER" id="PTHR30619:SF1">
    <property type="entry name" value="RECOMBINATION PROTEIN 2"/>
    <property type="match status" value="1"/>
</dbReference>
<accession>A0A6G4A9E8</accession>
<dbReference type="SUPFAM" id="SSF56281">
    <property type="entry name" value="Metallo-hydrolase/oxidoreductase"/>
    <property type="match status" value="1"/>
</dbReference>
<dbReference type="PANTHER" id="PTHR30619">
    <property type="entry name" value="DNA INTERNALIZATION/COMPETENCE PROTEIN COMEC/REC2"/>
    <property type="match status" value="1"/>
</dbReference>
<dbReference type="InterPro" id="IPR052159">
    <property type="entry name" value="Competence_DNA_uptake"/>
</dbReference>
<keyword evidence="2" id="KW-1185">Reference proteome</keyword>